<reference evidence="2 3" key="2">
    <citation type="journal article" date="2019" name="G3 (Bethesda)">
        <title>Hybrid Assembly of the Genome of the Entomopathogenic Nematode Steinernema carpocapsae Identifies the X-Chromosome.</title>
        <authorList>
            <person name="Serra L."/>
            <person name="Macchietto M."/>
            <person name="Macias-Munoz A."/>
            <person name="McGill C.J."/>
            <person name="Rodriguez I.M."/>
            <person name="Rodriguez B."/>
            <person name="Murad R."/>
            <person name="Mortazavi A."/>
        </authorList>
    </citation>
    <scope>NUCLEOTIDE SEQUENCE [LARGE SCALE GENOMIC DNA]</scope>
    <source>
        <strain evidence="2 3">ALL</strain>
    </source>
</reference>
<dbReference type="Proteomes" id="UP000298663">
    <property type="component" value="Unassembled WGS sequence"/>
</dbReference>
<reference evidence="2 3" key="1">
    <citation type="journal article" date="2015" name="Genome Biol.">
        <title>Comparative genomics of Steinernema reveals deeply conserved gene regulatory networks.</title>
        <authorList>
            <person name="Dillman A.R."/>
            <person name="Macchietto M."/>
            <person name="Porter C.F."/>
            <person name="Rogers A."/>
            <person name="Williams B."/>
            <person name="Antoshechkin I."/>
            <person name="Lee M.M."/>
            <person name="Goodwin Z."/>
            <person name="Lu X."/>
            <person name="Lewis E.E."/>
            <person name="Goodrich-Blair H."/>
            <person name="Stock S.P."/>
            <person name="Adams B.J."/>
            <person name="Sternberg P.W."/>
            <person name="Mortazavi A."/>
        </authorList>
    </citation>
    <scope>NUCLEOTIDE SEQUENCE [LARGE SCALE GENOMIC DNA]</scope>
    <source>
        <strain evidence="2 3">ALL</strain>
    </source>
</reference>
<name>A0A4V6XVM6_STECR</name>
<protein>
    <submittedName>
        <fullName evidence="2">Uncharacterized protein</fullName>
    </submittedName>
</protein>
<gene>
    <name evidence="2" type="ORF">L596_027794</name>
</gene>
<evidence type="ECO:0000313" key="3">
    <source>
        <dbReference type="Proteomes" id="UP000298663"/>
    </source>
</evidence>
<keyword evidence="3" id="KW-1185">Reference proteome</keyword>
<comment type="caution">
    <text evidence="2">The sequence shown here is derived from an EMBL/GenBank/DDBJ whole genome shotgun (WGS) entry which is preliminary data.</text>
</comment>
<proteinExistence type="predicted"/>
<dbReference type="EMBL" id="AZBU02000011">
    <property type="protein sequence ID" value="TKR60565.1"/>
    <property type="molecule type" value="Genomic_DNA"/>
</dbReference>
<evidence type="ECO:0000256" key="1">
    <source>
        <dbReference type="SAM" id="MobiDB-lite"/>
    </source>
</evidence>
<organism evidence="2 3">
    <name type="scientific">Steinernema carpocapsae</name>
    <name type="common">Entomopathogenic nematode</name>
    <dbReference type="NCBI Taxonomy" id="34508"/>
    <lineage>
        <taxon>Eukaryota</taxon>
        <taxon>Metazoa</taxon>
        <taxon>Ecdysozoa</taxon>
        <taxon>Nematoda</taxon>
        <taxon>Chromadorea</taxon>
        <taxon>Rhabditida</taxon>
        <taxon>Tylenchina</taxon>
        <taxon>Panagrolaimomorpha</taxon>
        <taxon>Strongyloidoidea</taxon>
        <taxon>Steinernematidae</taxon>
        <taxon>Steinernema</taxon>
    </lineage>
</organism>
<evidence type="ECO:0000313" key="2">
    <source>
        <dbReference type="EMBL" id="TKR60565.1"/>
    </source>
</evidence>
<sequence length="140" mass="15778">MGTRTPRGRTAVFVALFFKRKFGFKRLLVLVYFFAVAGSNALGGVVWLHCRYPGGSTFPDSSRLFLQKPAVTRKTKRRSVSSSTKQSPTATLQSFHRSLAYLSLKQRLLSKVYPKRFPASRSSTLPDIPELTFSYLLPNL</sequence>
<feature type="region of interest" description="Disordered" evidence="1">
    <location>
        <begin position="71"/>
        <end position="91"/>
    </location>
</feature>
<accession>A0A4V6XVM6</accession>
<dbReference type="AlphaFoldDB" id="A0A4V6XVM6"/>